<evidence type="ECO:0000256" key="1">
    <source>
        <dbReference type="SAM" id="MobiDB-lite"/>
    </source>
</evidence>
<evidence type="ECO:0000313" key="2">
    <source>
        <dbReference type="EMBL" id="CAE6473231.1"/>
    </source>
</evidence>
<feature type="compositionally biased region" description="Basic residues" evidence="1">
    <location>
        <begin position="576"/>
        <end position="586"/>
    </location>
</feature>
<feature type="compositionally biased region" description="Polar residues" evidence="1">
    <location>
        <begin position="447"/>
        <end position="458"/>
    </location>
</feature>
<feature type="compositionally biased region" description="Low complexity" evidence="1">
    <location>
        <begin position="587"/>
        <end position="611"/>
    </location>
</feature>
<name>A0A8H3GZ52_9AGAM</name>
<dbReference type="EMBL" id="CAJMWS010001101">
    <property type="protein sequence ID" value="CAE6473231.1"/>
    <property type="molecule type" value="Genomic_DNA"/>
</dbReference>
<feature type="region of interest" description="Disordered" evidence="1">
    <location>
        <begin position="1"/>
        <end position="23"/>
    </location>
</feature>
<feature type="region of interest" description="Disordered" evidence="1">
    <location>
        <begin position="681"/>
        <end position="724"/>
    </location>
</feature>
<organism evidence="2 3">
    <name type="scientific">Rhizoctonia solani</name>
    <dbReference type="NCBI Taxonomy" id="456999"/>
    <lineage>
        <taxon>Eukaryota</taxon>
        <taxon>Fungi</taxon>
        <taxon>Dikarya</taxon>
        <taxon>Basidiomycota</taxon>
        <taxon>Agaricomycotina</taxon>
        <taxon>Agaricomycetes</taxon>
        <taxon>Cantharellales</taxon>
        <taxon>Ceratobasidiaceae</taxon>
        <taxon>Rhizoctonia</taxon>
    </lineage>
</organism>
<proteinExistence type="predicted"/>
<feature type="compositionally biased region" description="Basic residues" evidence="1">
    <location>
        <begin position="535"/>
        <end position="545"/>
    </location>
</feature>
<protein>
    <submittedName>
        <fullName evidence="2">Uncharacterized protein</fullName>
    </submittedName>
</protein>
<gene>
    <name evidence="2" type="ORF">RDB_LOCUS179450</name>
</gene>
<feature type="compositionally biased region" description="Polar residues" evidence="1">
    <location>
        <begin position="116"/>
        <end position="127"/>
    </location>
</feature>
<dbReference type="Proteomes" id="UP000663846">
    <property type="component" value="Unassembled WGS sequence"/>
</dbReference>
<sequence length="823" mass="89190">MIQNADLHSPSHAPVHLSSAGCSSTTPSSPVVGAFGQWGEQAEALRSFGVGSIVNKAKAILRGKRHSYQWAGSADLRGEKDASRPAATRQSTLPSIPLPSTFGGFSRRPTRRRNGGSVQISSPTLISGPTFGWEPPFGGEDVWPLDTEADINREFTHIRSSRSHNYERRSSLPAGIDGHVKCDRYSRSMSASTLVPPDTSYLTVSAPRAGSVPNLRGCGSTEFALSIDTPSEYDGICSSPRMMDGLELGVSDTMVEINEAGLLDSSESEVLEEDAERLREALANMFPMVEVQTEDATSHADKSHDTIDRCLEDLDLPLYPLHIQERDEFGQLQPTPESASELTLSTNAMQSLWTPQESWQSHLWSSSLYQLDIQSIGGPQQVEIISNEFRALELGIVTELATTLSRPILKPLAIENVAPRNTLHVPSCAPPRVPARSPSRPNLAQRAHSSPATSTLQSVPLRVPPRLCTPDLAPNASALSRQASGSSSQTTRSRKAARSVGAEVQLGKFVNAYPVPSSSRANSPPRKDKGQSRLTKMKTRSKSVKKPTPADISKPIRVESANEWIIVPPSSSRALHSQRRQSRLSMRRSVYAQSSVSSRRSGVSRSASMRSGIVKSPSIRSGLTNLSTKPGLRASQSRSALHTRSRAGLYSYGVNPKLSTVNLDGKVLRLSASTRSLPDVSKENLALSTEAPNRPPRSPARPYPEGHLGHTNDKENRPAPWTEGASPLEFTLQLTAPFEAAIDRRFARSNFTVTPPPTPGLHRSRTTKTRPSGMSRKQELMEVHALAAGLGNNGTSLRRSPTIAVPPRNPARVAMSARSGNWI</sequence>
<feature type="compositionally biased region" description="Low complexity" evidence="1">
    <location>
        <begin position="476"/>
        <end position="491"/>
    </location>
</feature>
<feature type="region of interest" description="Disordered" evidence="1">
    <location>
        <begin position="74"/>
        <end position="131"/>
    </location>
</feature>
<feature type="region of interest" description="Disordered" evidence="1">
    <location>
        <begin position="423"/>
        <end position="555"/>
    </location>
</feature>
<dbReference type="AlphaFoldDB" id="A0A8H3GZ52"/>
<comment type="caution">
    <text evidence="2">The sequence shown here is derived from an EMBL/GenBank/DDBJ whole genome shotgun (WGS) entry which is preliminary data.</text>
</comment>
<evidence type="ECO:0000313" key="3">
    <source>
        <dbReference type="Proteomes" id="UP000663846"/>
    </source>
</evidence>
<feature type="compositionally biased region" description="Pro residues" evidence="1">
    <location>
        <begin position="693"/>
        <end position="702"/>
    </location>
</feature>
<feature type="compositionally biased region" description="Polar residues" evidence="1">
    <location>
        <begin position="618"/>
        <end position="640"/>
    </location>
</feature>
<feature type="region of interest" description="Disordered" evidence="1">
    <location>
        <begin position="791"/>
        <end position="823"/>
    </location>
</feature>
<feature type="compositionally biased region" description="Basic and acidic residues" evidence="1">
    <location>
        <begin position="707"/>
        <end position="717"/>
    </location>
</feature>
<reference evidence="2" key="1">
    <citation type="submission" date="2021-01" db="EMBL/GenBank/DDBJ databases">
        <authorList>
            <person name="Kaushik A."/>
        </authorList>
    </citation>
    <scope>NUCLEOTIDE SEQUENCE</scope>
    <source>
        <strain evidence="2">AG1-1C</strain>
    </source>
</reference>
<feature type="region of interest" description="Disordered" evidence="1">
    <location>
        <begin position="571"/>
        <end position="640"/>
    </location>
</feature>
<accession>A0A8H3GZ52</accession>
<feature type="region of interest" description="Disordered" evidence="1">
    <location>
        <begin position="749"/>
        <end position="775"/>
    </location>
</feature>